<evidence type="ECO:0000256" key="1">
    <source>
        <dbReference type="ARBA" id="ARBA00004429"/>
    </source>
</evidence>
<dbReference type="SUPFAM" id="SSF90123">
    <property type="entry name" value="ABC transporter transmembrane region"/>
    <property type="match status" value="1"/>
</dbReference>
<feature type="transmembrane region" description="Helical" evidence="11">
    <location>
        <begin position="65"/>
        <end position="86"/>
    </location>
</feature>
<evidence type="ECO:0000256" key="6">
    <source>
        <dbReference type="ARBA" id="ARBA00022741"/>
    </source>
</evidence>
<keyword evidence="2" id="KW-0813">Transport</keyword>
<evidence type="ECO:0000256" key="4">
    <source>
        <dbReference type="ARBA" id="ARBA00022519"/>
    </source>
</evidence>
<dbReference type="InterPro" id="IPR027417">
    <property type="entry name" value="P-loop_NTPase"/>
</dbReference>
<feature type="transmembrane region" description="Helical" evidence="11">
    <location>
        <begin position="250"/>
        <end position="277"/>
    </location>
</feature>
<dbReference type="AlphaFoldDB" id="A0A4R1HX89"/>
<dbReference type="CDD" id="cd07346">
    <property type="entry name" value="ABC_6TM_exporters"/>
    <property type="match status" value="1"/>
</dbReference>
<dbReference type="FunFam" id="3.40.50.300:FF:000221">
    <property type="entry name" value="Multidrug ABC transporter ATP-binding protein"/>
    <property type="match status" value="1"/>
</dbReference>
<dbReference type="EMBL" id="SMFZ01000001">
    <property type="protein sequence ID" value="TCK25715.1"/>
    <property type="molecule type" value="Genomic_DNA"/>
</dbReference>
<protein>
    <submittedName>
        <fullName evidence="14">ATP-binding cassette subfamily B protein</fullName>
    </submittedName>
</protein>
<evidence type="ECO:0000259" key="12">
    <source>
        <dbReference type="PROSITE" id="PS50893"/>
    </source>
</evidence>
<dbReference type="GO" id="GO:0140359">
    <property type="term" value="F:ABC-type transporter activity"/>
    <property type="evidence" value="ECO:0007669"/>
    <property type="project" value="InterPro"/>
</dbReference>
<dbReference type="Gene3D" id="3.40.50.300">
    <property type="entry name" value="P-loop containing nucleotide triphosphate hydrolases"/>
    <property type="match status" value="1"/>
</dbReference>
<feature type="transmembrane region" description="Helical" evidence="11">
    <location>
        <begin position="168"/>
        <end position="188"/>
    </location>
</feature>
<evidence type="ECO:0000256" key="10">
    <source>
        <dbReference type="ARBA" id="ARBA00023455"/>
    </source>
</evidence>
<dbReference type="Proteomes" id="UP000295560">
    <property type="component" value="Unassembled WGS sequence"/>
</dbReference>
<reference evidence="14 15" key="1">
    <citation type="submission" date="2019-03" db="EMBL/GenBank/DDBJ databases">
        <title>Sequencing the genomes of 1000 actinobacteria strains.</title>
        <authorList>
            <person name="Klenk H.-P."/>
        </authorList>
    </citation>
    <scope>NUCLEOTIDE SEQUENCE [LARGE SCALE GENOMIC DNA]</scope>
    <source>
        <strain evidence="14 15">DSM 44969</strain>
    </source>
</reference>
<evidence type="ECO:0000256" key="2">
    <source>
        <dbReference type="ARBA" id="ARBA00022448"/>
    </source>
</evidence>
<dbReference type="GO" id="GO:0034040">
    <property type="term" value="F:ATPase-coupled lipid transmembrane transporter activity"/>
    <property type="evidence" value="ECO:0007669"/>
    <property type="project" value="TreeGrafter"/>
</dbReference>
<feature type="transmembrane region" description="Helical" evidence="11">
    <location>
        <begin position="140"/>
        <end position="162"/>
    </location>
</feature>
<keyword evidence="9 11" id="KW-0472">Membrane</keyword>
<dbReference type="InterPro" id="IPR003439">
    <property type="entry name" value="ABC_transporter-like_ATP-bd"/>
</dbReference>
<evidence type="ECO:0000313" key="14">
    <source>
        <dbReference type="EMBL" id="TCK25715.1"/>
    </source>
</evidence>
<evidence type="ECO:0000256" key="7">
    <source>
        <dbReference type="ARBA" id="ARBA00022840"/>
    </source>
</evidence>
<comment type="caution">
    <text evidence="14">The sequence shown here is derived from an EMBL/GenBank/DDBJ whole genome shotgun (WGS) entry which is preliminary data.</text>
</comment>
<keyword evidence="3" id="KW-1003">Cell membrane</keyword>
<dbReference type="SMART" id="SM00382">
    <property type="entry name" value="AAA"/>
    <property type="match status" value="1"/>
</dbReference>
<dbReference type="InterPro" id="IPR003593">
    <property type="entry name" value="AAA+_ATPase"/>
</dbReference>
<dbReference type="RefSeq" id="WP_132422147.1">
    <property type="nucleotide sequence ID" value="NZ_SMFZ01000001.1"/>
</dbReference>
<dbReference type="InterPro" id="IPR011527">
    <property type="entry name" value="ABC1_TM_dom"/>
</dbReference>
<evidence type="ECO:0000259" key="13">
    <source>
        <dbReference type="PROSITE" id="PS50929"/>
    </source>
</evidence>
<dbReference type="GO" id="GO:0005886">
    <property type="term" value="C:plasma membrane"/>
    <property type="evidence" value="ECO:0007669"/>
    <property type="project" value="UniProtKB-SubCell"/>
</dbReference>
<accession>A0A4R1HX89</accession>
<evidence type="ECO:0000256" key="5">
    <source>
        <dbReference type="ARBA" id="ARBA00022692"/>
    </source>
</evidence>
<keyword evidence="15" id="KW-1185">Reference proteome</keyword>
<keyword evidence="7 14" id="KW-0067">ATP-binding</keyword>
<proteinExistence type="inferred from homology"/>
<feature type="domain" description="ABC transporter" evidence="12">
    <location>
        <begin position="343"/>
        <end position="578"/>
    </location>
</feature>
<dbReference type="InterPro" id="IPR036640">
    <property type="entry name" value="ABC1_TM_sf"/>
</dbReference>
<evidence type="ECO:0000256" key="3">
    <source>
        <dbReference type="ARBA" id="ARBA00022475"/>
    </source>
</evidence>
<gene>
    <name evidence="14" type="ORF">EV378_1535</name>
</gene>
<dbReference type="PANTHER" id="PTHR24221">
    <property type="entry name" value="ATP-BINDING CASSETTE SUB-FAMILY B"/>
    <property type="match status" value="1"/>
</dbReference>
<feature type="domain" description="ABC transmembrane type-1" evidence="13">
    <location>
        <begin position="31"/>
        <end position="312"/>
    </location>
</feature>
<evidence type="ECO:0000313" key="15">
    <source>
        <dbReference type="Proteomes" id="UP000295560"/>
    </source>
</evidence>
<dbReference type="GO" id="GO:0016887">
    <property type="term" value="F:ATP hydrolysis activity"/>
    <property type="evidence" value="ECO:0007669"/>
    <property type="project" value="InterPro"/>
</dbReference>
<dbReference type="InterPro" id="IPR039421">
    <property type="entry name" value="Type_1_exporter"/>
</dbReference>
<name>A0A4R1HX89_PSEEN</name>
<dbReference type="PROSITE" id="PS50929">
    <property type="entry name" value="ABC_TM1F"/>
    <property type="match status" value="1"/>
</dbReference>
<comment type="subcellular location">
    <subcellularLocation>
        <location evidence="1">Cell inner membrane</location>
        <topology evidence="1">Multi-pass membrane protein</topology>
    </subcellularLocation>
</comment>
<dbReference type="Pfam" id="PF00005">
    <property type="entry name" value="ABC_tran"/>
    <property type="match status" value="1"/>
</dbReference>
<comment type="similarity">
    <text evidence="10">Belongs to the ABC transporter superfamily. Siderophore-Fe(3+) uptake transporter (SIUT) (TC 3.A.1.21) family.</text>
</comment>
<evidence type="ECO:0000256" key="8">
    <source>
        <dbReference type="ARBA" id="ARBA00022989"/>
    </source>
</evidence>
<keyword evidence="6" id="KW-0547">Nucleotide-binding</keyword>
<organism evidence="14 15">
    <name type="scientific">Pseudonocardia endophytica</name>
    <dbReference type="NCBI Taxonomy" id="401976"/>
    <lineage>
        <taxon>Bacteria</taxon>
        <taxon>Bacillati</taxon>
        <taxon>Actinomycetota</taxon>
        <taxon>Actinomycetes</taxon>
        <taxon>Pseudonocardiales</taxon>
        <taxon>Pseudonocardiaceae</taxon>
        <taxon>Pseudonocardia</taxon>
    </lineage>
</organism>
<dbReference type="PROSITE" id="PS00211">
    <property type="entry name" value="ABC_TRANSPORTER_1"/>
    <property type="match status" value="1"/>
</dbReference>
<dbReference type="PANTHER" id="PTHR24221:SF397">
    <property type="entry name" value="ABC TRANSPORTER, ATP-BINDING TRANSMEMBRANE PROTEIN"/>
    <property type="match status" value="1"/>
</dbReference>
<dbReference type="Pfam" id="PF00664">
    <property type="entry name" value="ABC_membrane"/>
    <property type="match status" value="1"/>
</dbReference>
<dbReference type="PROSITE" id="PS50893">
    <property type="entry name" value="ABC_TRANSPORTER_2"/>
    <property type="match status" value="1"/>
</dbReference>
<dbReference type="Gene3D" id="1.20.1560.10">
    <property type="entry name" value="ABC transporter type 1, transmembrane domain"/>
    <property type="match status" value="1"/>
</dbReference>
<keyword evidence="8 11" id="KW-1133">Transmembrane helix</keyword>
<dbReference type="InterPro" id="IPR017871">
    <property type="entry name" value="ABC_transporter-like_CS"/>
</dbReference>
<evidence type="ECO:0000256" key="11">
    <source>
        <dbReference type="SAM" id="Phobius"/>
    </source>
</evidence>
<dbReference type="OrthoDB" id="9806127at2"/>
<feature type="transmembrane region" description="Helical" evidence="11">
    <location>
        <begin position="283"/>
        <end position="304"/>
    </location>
</feature>
<evidence type="ECO:0000256" key="9">
    <source>
        <dbReference type="ARBA" id="ARBA00023136"/>
    </source>
</evidence>
<keyword evidence="5 11" id="KW-0812">Transmembrane</keyword>
<feature type="transmembrane region" description="Helical" evidence="11">
    <location>
        <begin position="32"/>
        <end position="53"/>
    </location>
</feature>
<sequence>MTAAVERPARTGAVARLWALAGPRRARLARGVGFRFLQSVCAGIPFAVLVLVIDQLRTGTLSTASAWGFVAVIVLGFAGQLLFGYLSARDTWLTAYQLVSDMRLAALDHLRRLPMSFHIGRRQGETSAVFTNDMQAVEGFASNGLSTVAQALGLPLVVFAVLVAVDPLLAVATLVSIVVALPVLAWSNRRFTELGVRRQDLQANATSRMIEYVQGVAVIRAFNQAGSRQESFRRALDEFREISVRMVARLLPGGLVFAAVVQAGIPIVITAATYWLLGGRVDVPTAILFLVLSLTVFAPVLALLEVMETLRLADASLSRIDRVMREPEQSQPATPATPSDDSISFDDVVFGYRPGRPVLDGVTFTVPARSMTALVGPSGAGKSTVLNLVGRFWDVDDGAVRIGGADVRDLTTEQLHDRISVVFQDVYLFQGSVYDNIAFGSPDATPERVEAAARAAQAHEFVRRMPEGYASRVGEGGASLSGGERQRISIARAILKDAPIVLLDEATAAIDPTNERLVQEALATLVADRTLLVVAHKLTTIRHSDQILVLDGHGGIAQRGTHDELIDTDGSYARFWSERHRASGWRITTSG</sequence>
<dbReference type="GO" id="GO:0005524">
    <property type="term" value="F:ATP binding"/>
    <property type="evidence" value="ECO:0007669"/>
    <property type="project" value="UniProtKB-KW"/>
</dbReference>
<dbReference type="SUPFAM" id="SSF52540">
    <property type="entry name" value="P-loop containing nucleoside triphosphate hydrolases"/>
    <property type="match status" value="1"/>
</dbReference>
<keyword evidence="4" id="KW-0997">Cell inner membrane</keyword>